<protein>
    <recommendedName>
        <fullName evidence="4">Secreted protein</fullName>
    </recommendedName>
</protein>
<sequence>MVGYKLGHGITVCTLSLLLPLGGTLQTYFENLSLRGETARGLSFGGGAPTDFIPFTPVDPWTTNSRESLPEKELRHQLNK</sequence>
<evidence type="ECO:0000313" key="3">
    <source>
        <dbReference type="Proteomes" id="UP001321473"/>
    </source>
</evidence>
<evidence type="ECO:0000256" key="1">
    <source>
        <dbReference type="SAM" id="SignalP"/>
    </source>
</evidence>
<dbReference type="AlphaFoldDB" id="A0AAQ4DYR4"/>
<evidence type="ECO:0000313" key="2">
    <source>
        <dbReference type="EMBL" id="KAK8767604.1"/>
    </source>
</evidence>
<keyword evidence="3" id="KW-1185">Reference proteome</keyword>
<gene>
    <name evidence="2" type="ORF">V5799_005627</name>
</gene>
<feature type="signal peptide" evidence="1">
    <location>
        <begin position="1"/>
        <end position="26"/>
    </location>
</feature>
<dbReference type="EMBL" id="JARKHS020025324">
    <property type="protein sequence ID" value="KAK8767604.1"/>
    <property type="molecule type" value="Genomic_DNA"/>
</dbReference>
<comment type="caution">
    <text evidence="2">The sequence shown here is derived from an EMBL/GenBank/DDBJ whole genome shotgun (WGS) entry which is preliminary data.</text>
</comment>
<evidence type="ECO:0008006" key="4">
    <source>
        <dbReference type="Google" id="ProtNLM"/>
    </source>
</evidence>
<keyword evidence="1" id="KW-0732">Signal</keyword>
<proteinExistence type="predicted"/>
<name>A0AAQ4DYR4_AMBAM</name>
<organism evidence="2 3">
    <name type="scientific">Amblyomma americanum</name>
    <name type="common">Lone star tick</name>
    <dbReference type="NCBI Taxonomy" id="6943"/>
    <lineage>
        <taxon>Eukaryota</taxon>
        <taxon>Metazoa</taxon>
        <taxon>Ecdysozoa</taxon>
        <taxon>Arthropoda</taxon>
        <taxon>Chelicerata</taxon>
        <taxon>Arachnida</taxon>
        <taxon>Acari</taxon>
        <taxon>Parasitiformes</taxon>
        <taxon>Ixodida</taxon>
        <taxon>Ixodoidea</taxon>
        <taxon>Ixodidae</taxon>
        <taxon>Amblyomminae</taxon>
        <taxon>Amblyomma</taxon>
    </lineage>
</organism>
<reference evidence="2 3" key="1">
    <citation type="journal article" date="2023" name="Arcadia Sci">
        <title>De novo assembly of a long-read Amblyomma americanum tick genome.</title>
        <authorList>
            <person name="Chou S."/>
            <person name="Poskanzer K.E."/>
            <person name="Rollins M."/>
            <person name="Thuy-Boun P.S."/>
        </authorList>
    </citation>
    <scope>NUCLEOTIDE SEQUENCE [LARGE SCALE GENOMIC DNA]</scope>
    <source>
        <strain evidence="2">F_SG_1</strain>
        <tissue evidence="2">Salivary glands</tissue>
    </source>
</reference>
<feature type="chain" id="PRO_5042890611" description="Secreted protein" evidence="1">
    <location>
        <begin position="27"/>
        <end position="80"/>
    </location>
</feature>
<dbReference type="Proteomes" id="UP001321473">
    <property type="component" value="Unassembled WGS sequence"/>
</dbReference>
<accession>A0AAQ4DYR4</accession>